<evidence type="ECO:0000256" key="10">
    <source>
        <dbReference type="SAM" id="MobiDB-lite"/>
    </source>
</evidence>
<comment type="subunit">
    <text evidence="7">Heterotetramer composed of ParC and ParE.</text>
</comment>
<comment type="similarity">
    <text evidence="7">Belongs to the type II topoisomerase GyrA/ParC subunit family. ParC type 1 subfamily.</text>
</comment>
<dbReference type="SMART" id="SM00434">
    <property type="entry name" value="TOP4c"/>
    <property type="match status" value="1"/>
</dbReference>
<dbReference type="GO" id="GO:0005737">
    <property type="term" value="C:cytoplasm"/>
    <property type="evidence" value="ECO:0007669"/>
    <property type="project" value="TreeGrafter"/>
</dbReference>
<feature type="site" description="Interaction with DNA" evidence="7">
    <location>
        <position position="111"/>
    </location>
</feature>
<evidence type="ECO:0000256" key="1">
    <source>
        <dbReference type="ARBA" id="ARBA00000185"/>
    </source>
</evidence>
<dbReference type="CDD" id="cd00187">
    <property type="entry name" value="TOP4c"/>
    <property type="match status" value="1"/>
</dbReference>
<comment type="function">
    <text evidence="7">Topoisomerase IV is essential for chromosome segregation. It relaxes supercoiled DNA. Performs the decatenation events required during the replication of a circular DNA molecule.</text>
</comment>
<feature type="domain" description="Topo IIA-type catalytic" evidence="11">
    <location>
        <begin position="67"/>
        <end position="550"/>
    </location>
</feature>
<accession>A0A4R1BAD6</accession>
<feature type="site" description="Interaction with DNA" evidence="7">
    <location>
        <position position="75"/>
    </location>
</feature>
<dbReference type="EC" id="5.6.2.2" evidence="7"/>
<dbReference type="FunFam" id="1.10.268.10:FF:000001">
    <property type="entry name" value="DNA gyrase subunit A"/>
    <property type="match status" value="1"/>
</dbReference>
<evidence type="ECO:0000313" key="13">
    <source>
        <dbReference type="Proteomes" id="UP000295443"/>
    </source>
</evidence>
<dbReference type="HAMAP" id="MF_00936">
    <property type="entry name" value="ParC_type1"/>
    <property type="match status" value="1"/>
</dbReference>
<dbReference type="SUPFAM" id="SSF56719">
    <property type="entry name" value="Type II DNA topoisomerase"/>
    <property type="match status" value="1"/>
</dbReference>
<keyword evidence="6 7" id="KW-0413">Isomerase</keyword>
<dbReference type="InterPro" id="IPR013757">
    <property type="entry name" value="Topo_IIA_A_a_sf"/>
</dbReference>
<evidence type="ECO:0000256" key="3">
    <source>
        <dbReference type="ARBA" id="ARBA00023029"/>
    </source>
</evidence>
<comment type="subcellular location">
    <subcellularLocation>
        <location evidence="7">Cell membrane</location>
        <topology evidence="7">Peripheral membrane protein</topology>
    </subcellularLocation>
</comment>
<dbReference type="GO" id="GO:0019897">
    <property type="term" value="C:extrinsic component of plasma membrane"/>
    <property type="evidence" value="ECO:0007669"/>
    <property type="project" value="UniProtKB-UniRule"/>
</dbReference>
<dbReference type="PANTHER" id="PTHR43493">
    <property type="entry name" value="DNA GYRASE/TOPOISOMERASE SUBUNIT A"/>
    <property type="match status" value="1"/>
</dbReference>
<dbReference type="InterPro" id="IPR013760">
    <property type="entry name" value="Topo_IIA-like_dom_sf"/>
</dbReference>
<evidence type="ECO:0000256" key="7">
    <source>
        <dbReference type="HAMAP-Rule" id="MF_00936"/>
    </source>
</evidence>
<keyword evidence="13" id="KW-1185">Reference proteome</keyword>
<feature type="region of interest" description="Disordered" evidence="10">
    <location>
        <begin position="1"/>
        <end position="37"/>
    </location>
</feature>
<dbReference type="SUPFAM" id="SSF101904">
    <property type="entry name" value="GyrA/ParC C-terminal domain-like"/>
    <property type="match status" value="1"/>
</dbReference>
<feature type="coiled-coil region" evidence="9">
    <location>
        <begin position="480"/>
        <end position="514"/>
    </location>
</feature>
<dbReference type="GO" id="GO:0005524">
    <property type="term" value="F:ATP binding"/>
    <property type="evidence" value="ECO:0007669"/>
    <property type="project" value="InterPro"/>
</dbReference>
<dbReference type="Gene3D" id="1.10.268.10">
    <property type="entry name" value="Topoisomerase, domain 3"/>
    <property type="match status" value="1"/>
</dbReference>
<keyword evidence="4 7" id="KW-0238">DNA-binding</keyword>
<evidence type="ECO:0000256" key="5">
    <source>
        <dbReference type="ARBA" id="ARBA00023136"/>
    </source>
</evidence>
<dbReference type="InterPro" id="IPR002205">
    <property type="entry name" value="Topo_IIA_dom_A"/>
</dbReference>
<keyword evidence="5 7" id="KW-0472">Membrane</keyword>
<dbReference type="Gene3D" id="3.30.1360.40">
    <property type="match status" value="1"/>
</dbReference>
<dbReference type="Proteomes" id="UP000295443">
    <property type="component" value="Unassembled WGS sequence"/>
</dbReference>
<dbReference type="EMBL" id="SJZB01000035">
    <property type="protein sequence ID" value="TCJ13909.1"/>
    <property type="molecule type" value="Genomic_DNA"/>
</dbReference>
<dbReference type="NCBIfam" id="TIGR01062">
    <property type="entry name" value="parC_Gneg"/>
    <property type="match status" value="1"/>
</dbReference>
<evidence type="ECO:0000256" key="4">
    <source>
        <dbReference type="ARBA" id="ARBA00023125"/>
    </source>
</evidence>
<protein>
    <recommendedName>
        <fullName evidence="7">DNA topoisomerase 4 subunit A</fullName>
        <ecNumber evidence="7">5.6.2.2</ecNumber>
    </recommendedName>
    <alternativeName>
        <fullName evidence="7">Topoisomerase IV subunit A</fullName>
    </alternativeName>
</protein>
<keyword evidence="3 7" id="KW-0799">Topoisomerase</keyword>
<comment type="caution">
    <text evidence="12">The sequence shown here is derived from an EMBL/GenBank/DDBJ whole genome shotgun (WGS) entry which is preliminary data.</text>
</comment>
<evidence type="ECO:0000256" key="6">
    <source>
        <dbReference type="ARBA" id="ARBA00023235"/>
    </source>
</evidence>
<dbReference type="PANTHER" id="PTHR43493:SF1">
    <property type="entry name" value="DNA TOPOISOMERASE 4 SUBUNIT A"/>
    <property type="match status" value="1"/>
</dbReference>
<name>A0A4R1BAD6_9PROT</name>
<dbReference type="Pfam" id="PF00521">
    <property type="entry name" value="DNA_topoisoIV"/>
    <property type="match status" value="1"/>
</dbReference>
<dbReference type="InterPro" id="IPR013758">
    <property type="entry name" value="Topo_IIA_A/C_ab"/>
</dbReference>
<dbReference type="GO" id="GO:0009330">
    <property type="term" value="C:DNA topoisomerase type II (double strand cut, ATP-hydrolyzing) complex"/>
    <property type="evidence" value="ECO:0007669"/>
    <property type="project" value="TreeGrafter"/>
</dbReference>
<feature type="compositionally biased region" description="Pro residues" evidence="10">
    <location>
        <begin position="15"/>
        <end position="31"/>
    </location>
</feature>
<dbReference type="InterPro" id="IPR035516">
    <property type="entry name" value="Gyrase/topoIV_suA_C"/>
</dbReference>
<dbReference type="OrthoDB" id="9806486at2"/>
<dbReference type="GO" id="GO:0003918">
    <property type="term" value="F:DNA topoisomerase type II (double strand cut, ATP-hydrolyzing) activity"/>
    <property type="evidence" value="ECO:0007669"/>
    <property type="project" value="UniProtKB-UniRule"/>
</dbReference>
<feature type="active site" description="O-(5'-phospho-DNA)-tyrosine intermediate" evidence="7 8">
    <location>
        <position position="155"/>
    </location>
</feature>
<dbReference type="PROSITE" id="PS52040">
    <property type="entry name" value="TOPO_IIA"/>
    <property type="match status" value="1"/>
</dbReference>
<evidence type="ECO:0000256" key="2">
    <source>
        <dbReference type="ARBA" id="ARBA00022475"/>
    </source>
</evidence>
<dbReference type="RefSeq" id="WP_131447018.1">
    <property type="nucleotide sequence ID" value="NZ_SJZB01000035.1"/>
</dbReference>
<keyword evidence="2 7" id="KW-1003">Cell membrane</keyword>
<proteinExistence type="inferred from homology"/>
<dbReference type="GO" id="GO:0007059">
    <property type="term" value="P:chromosome segregation"/>
    <property type="evidence" value="ECO:0007669"/>
    <property type="project" value="UniProtKB-UniRule"/>
</dbReference>
<dbReference type="Gene3D" id="3.90.199.10">
    <property type="entry name" value="Topoisomerase II, domain 5"/>
    <property type="match status" value="1"/>
</dbReference>
<reference evidence="12 13" key="1">
    <citation type="submission" date="2019-03" db="EMBL/GenBank/DDBJ databases">
        <title>Genome sequence of Thiobacillaceae bacterium LSR1, a sulfur-oxidizing bacterium isolated from freshwater sediment.</title>
        <authorList>
            <person name="Li S."/>
        </authorList>
    </citation>
    <scope>NUCLEOTIDE SEQUENCE [LARGE SCALE GENOMIC DNA]</scope>
    <source>
        <strain evidence="12 13">LSR1</strain>
    </source>
</reference>
<feature type="site" description="Transition state stabilizer" evidence="7">
    <location>
        <position position="154"/>
    </location>
</feature>
<evidence type="ECO:0000313" key="12">
    <source>
        <dbReference type="EMBL" id="TCJ13909.1"/>
    </source>
</evidence>
<comment type="catalytic activity">
    <reaction evidence="1 7 8">
        <text>ATP-dependent breakage, passage and rejoining of double-stranded DNA.</text>
        <dbReference type="EC" id="5.6.2.2"/>
    </reaction>
</comment>
<evidence type="ECO:0000256" key="9">
    <source>
        <dbReference type="SAM" id="Coils"/>
    </source>
</evidence>
<dbReference type="GO" id="GO:0005694">
    <property type="term" value="C:chromosome"/>
    <property type="evidence" value="ECO:0007669"/>
    <property type="project" value="InterPro"/>
</dbReference>
<dbReference type="Gene3D" id="2.120.10.90">
    <property type="entry name" value="DNA gyrase/topoisomerase IV, subunit A, C-terminal"/>
    <property type="match status" value="1"/>
</dbReference>
<gene>
    <name evidence="7 12" type="primary">parC</name>
    <name evidence="12" type="ORF">EZJ19_09620</name>
</gene>
<evidence type="ECO:0000256" key="8">
    <source>
        <dbReference type="PROSITE-ProRule" id="PRU01384"/>
    </source>
</evidence>
<feature type="site" description="Interaction with DNA" evidence="7">
    <location>
        <position position="113"/>
    </location>
</feature>
<keyword evidence="9" id="KW-0175">Coiled coil</keyword>
<dbReference type="InterPro" id="IPR050220">
    <property type="entry name" value="Type_II_DNA_Topoisomerases"/>
</dbReference>
<evidence type="ECO:0000259" key="11">
    <source>
        <dbReference type="PROSITE" id="PS52040"/>
    </source>
</evidence>
<dbReference type="NCBIfam" id="NF004044">
    <property type="entry name" value="PRK05561.1"/>
    <property type="match status" value="1"/>
</dbReference>
<dbReference type="GO" id="GO:0003677">
    <property type="term" value="F:DNA binding"/>
    <property type="evidence" value="ECO:0007669"/>
    <property type="project" value="UniProtKB-UniRule"/>
</dbReference>
<dbReference type="AlphaFoldDB" id="A0A4R1BAD6"/>
<organism evidence="12 13">
    <name type="scientific">Parasulfuritortus cantonensis</name>
    <dbReference type="NCBI Taxonomy" id="2528202"/>
    <lineage>
        <taxon>Bacteria</taxon>
        <taxon>Pseudomonadati</taxon>
        <taxon>Pseudomonadota</taxon>
        <taxon>Betaproteobacteria</taxon>
        <taxon>Nitrosomonadales</taxon>
        <taxon>Thiobacillaceae</taxon>
        <taxon>Parasulfuritortus</taxon>
    </lineage>
</organism>
<dbReference type="GO" id="GO:0006265">
    <property type="term" value="P:DNA topological change"/>
    <property type="evidence" value="ECO:0007669"/>
    <property type="project" value="UniProtKB-UniRule"/>
</dbReference>
<dbReference type="InterPro" id="IPR005742">
    <property type="entry name" value="TopoIV_A_Gneg"/>
</dbReference>
<sequence length="791" mass="86495">MNHDDDSLDLFADLPPAPEPAGEQPPEPPADGGPLYSVDGDGGVPLHLFAERAYLTYAMSTVLDRALPFVEDGQKPVQRRILYAMRELGNRSDAPFKKSARIVGDVIGKFHPHGDSAVYEAAVRMAQDFTLRYPLIEGQGNFGSRDGDSPAAMRYTEVRLSKFAEDVLLAEIERGTVDFRENYDGTLKEPALLPARLPVLLLNGVSGIAVGMATEIAPHNLKEVAEACIALIQGGKDEAVYGAIPGPDFPGGGQIISAPEDIRKAYESGRGSLRVRARWAVEPLARGQYRIAITELPPGTSTAKVLSEIEELINPKPKTGKKSLSAEQQNLKNAVLAVLDTFRDDSDKAHPVRIVLEPRSRTVTADDMMTLLLANTSLEGNASLNMTMIGRDGRPQQKNLPQALREWCEFRMEVVERRLRFRFDEVARRIHILEGRMVAFLRIEEVIRVIREADAPKAELMAVFGLTEVQAEDILEIRLRQLARLEGIKIERELKDLQEERDSLQQLLDSEGARRRLIVREIREDMKKYGDARRTLIEAAEKVTAAMVDTVADEPVTVILSRNGFIRSRAGHGVDRALLTWKDGDGELAVIETRTVHPVILLDGAGRAYTVRPIDLPGGKGDGVPVSSLVELQGGGVRAMLSAAPETRVLMTTTAGVGFIGRIADMVSRLRAGKAYMAVDEGAELLPPSPVPESARFVAALADEPRLLVFPIEEMKELSGGKGVILIALDGAEKLLGAKACADCVTVFGIGRGDRPVDYQVCSETVDNYAGKRARKGKPLSVKFKRVLGVR</sequence>